<comment type="caution">
    <text evidence="6">The sequence shown here is derived from an EMBL/GenBank/DDBJ whole genome shotgun (WGS) entry which is preliminary data.</text>
</comment>
<name>A0AAV7ITZ5_COTGL</name>
<keyword evidence="7" id="KW-1185">Reference proteome</keyword>
<dbReference type="InterPro" id="IPR051681">
    <property type="entry name" value="Ser/Thr_Kinases-Pseudokinases"/>
</dbReference>
<evidence type="ECO:0000313" key="7">
    <source>
        <dbReference type="Proteomes" id="UP000826195"/>
    </source>
</evidence>
<dbReference type="GO" id="GO:0004674">
    <property type="term" value="F:protein serine/threonine kinase activity"/>
    <property type="evidence" value="ECO:0007669"/>
    <property type="project" value="TreeGrafter"/>
</dbReference>
<dbReference type="InterPro" id="IPR000719">
    <property type="entry name" value="Prot_kinase_dom"/>
</dbReference>
<evidence type="ECO:0000256" key="4">
    <source>
        <dbReference type="SAM" id="MobiDB-lite"/>
    </source>
</evidence>
<dbReference type="Proteomes" id="UP000826195">
    <property type="component" value="Unassembled WGS sequence"/>
</dbReference>
<dbReference type="SMART" id="SM00220">
    <property type="entry name" value="S_TKc"/>
    <property type="match status" value="1"/>
</dbReference>
<keyword evidence="1 3" id="KW-0547">Nucleotide-binding</keyword>
<accession>A0AAV7ITZ5</accession>
<feature type="compositionally biased region" description="Low complexity" evidence="4">
    <location>
        <begin position="306"/>
        <end position="319"/>
    </location>
</feature>
<dbReference type="Pfam" id="PF00069">
    <property type="entry name" value="Pkinase"/>
    <property type="match status" value="1"/>
</dbReference>
<evidence type="ECO:0000259" key="5">
    <source>
        <dbReference type="PROSITE" id="PS50011"/>
    </source>
</evidence>
<gene>
    <name evidence="6" type="ORF">KQX54_008364</name>
</gene>
<reference evidence="6 7" key="1">
    <citation type="journal article" date="2021" name="J. Hered.">
        <title>A chromosome-level genome assembly of the parasitoid wasp, Cotesia glomerata (Hymenoptera: Braconidae).</title>
        <authorList>
            <person name="Pinto B.J."/>
            <person name="Weis J.J."/>
            <person name="Gamble T."/>
            <person name="Ode P.J."/>
            <person name="Paul R."/>
            <person name="Zaspel J.M."/>
        </authorList>
    </citation>
    <scope>NUCLEOTIDE SEQUENCE [LARGE SCALE GENOMIC DNA]</scope>
    <source>
        <strain evidence="6">CgM1</strain>
    </source>
</reference>
<feature type="region of interest" description="Disordered" evidence="4">
    <location>
        <begin position="235"/>
        <end position="267"/>
    </location>
</feature>
<dbReference type="PROSITE" id="PS00108">
    <property type="entry name" value="PROTEIN_KINASE_ST"/>
    <property type="match status" value="1"/>
</dbReference>
<proteinExistence type="predicted"/>
<evidence type="ECO:0000256" key="2">
    <source>
        <dbReference type="ARBA" id="ARBA00022840"/>
    </source>
</evidence>
<dbReference type="GO" id="GO:0005524">
    <property type="term" value="F:ATP binding"/>
    <property type="evidence" value="ECO:0007669"/>
    <property type="project" value="UniProtKB-UniRule"/>
</dbReference>
<evidence type="ECO:0000256" key="1">
    <source>
        <dbReference type="ARBA" id="ARBA00022741"/>
    </source>
</evidence>
<dbReference type="SUPFAM" id="SSF56112">
    <property type="entry name" value="Protein kinase-like (PK-like)"/>
    <property type="match status" value="1"/>
</dbReference>
<dbReference type="InterPro" id="IPR011009">
    <property type="entry name" value="Kinase-like_dom_sf"/>
</dbReference>
<feature type="binding site" evidence="3">
    <location>
        <position position="407"/>
    </location>
    <ligand>
        <name>ATP</name>
        <dbReference type="ChEBI" id="CHEBI:30616"/>
    </ligand>
</feature>
<feature type="domain" description="Protein kinase" evidence="5">
    <location>
        <begin position="379"/>
        <end position="643"/>
    </location>
</feature>
<evidence type="ECO:0000313" key="6">
    <source>
        <dbReference type="EMBL" id="KAH0557568.1"/>
    </source>
</evidence>
<keyword evidence="2 3" id="KW-0067">ATP-binding</keyword>
<dbReference type="EMBL" id="JAHXZJ010000747">
    <property type="protein sequence ID" value="KAH0557568.1"/>
    <property type="molecule type" value="Genomic_DNA"/>
</dbReference>
<organism evidence="6 7">
    <name type="scientific">Cotesia glomerata</name>
    <name type="common">Lepidopteran parasitic wasp</name>
    <name type="synonym">Apanteles glomeratus</name>
    <dbReference type="NCBI Taxonomy" id="32391"/>
    <lineage>
        <taxon>Eukaryota</taxon>
        <taxon>Metazoa</taxon>
        <taxon>Ecdysozoa</taxon>
        <taxon>Arthropoda</taxon>
        <taxon>Hexapoda</taxon>
        <taxon>Insecta</taxon>
        <taxon>Pterygota</taxon>
        <taxon>Neoptera</taxon>
        <taxon>Endopterygota</taxon>
        <taxon>Hymenoptera</taxon>
        <taxon>Apocrita</taxon>
        <taxon>Ichneumonoidea</taxon>
        <taxon>Braconidae</taxon>
        <taxon>Microgastrinae</taxon>
        <taxon>Cotesia</taxon>
    </lineage>
</organism>
<dbReference type="PROSITE" id="PS50011">
    <property type="entry name" value="PROTEIN_KINASE_DOM"/>
    <property type="match status" value="1"/>
</dbReference>
<evidence type="ECO:0000256" key="3">
    <source>
        <dbReference type="PROSITE-ProRule" id="PRU10141"/>
    </source>
</evidence>
<sequence length="643" mass="72887">MNFIKIKDKETTVKLPINKQKLKVDVVKTYFPGASGLTFFDGIDKCGICIENHEFHLIEGVDEYEVFYTNSLKEKNYSDAKRKKFNEIMEIIDGKENQSSIPHQPPDISTHPKKILKILHVGWKHRDDCSKNYKQQIAPYGGIVKVELNHNEKYSFDTIKALSLSAMDNIYNRSLLSNSVVLLGNFKEKIFENFATTNDPKNDDFWKFSDTMKSKNGQYRLYLYSTVSTSEESEVECSTVTPLPNVNQPESGDKSISDPKPSTSGEKAITDLKKLSSRIKMSAKFYPPNSGFKSITHCKPLASNTKSSIDSNRCSSSKKSSSKSRYTGTVLSLSQSVKSSHGSRINTNSHKNTLESNMTQDNNEVIRVSIPTIQETEINFTDTVLGSGSFGSVILSTWNSSEVAVKKIKADNRKYIYREINVMDKVRHPNLISIMGICMTEYYVYIVMEYYKSKNLANFISTRNVDLDYEVRKNENYGISLQICKAITFLHQFNPTVLHKDIKPENILINHCLDIKICDFGLSNICDGSPGLETTVGHYFQGSPLYMAPEILIDQEQASRYSDVWSLTCCIVELFSGTKVWSEHSSISIPKLRKIVTHQKVPCLESIPTSIIDTIKNCFDHNPKKRPSAAIMLQMFKRIYKPA</sequence>
<dbReference type="InterPro" id="IPR008271">
    <property type="entry name" value="Ser/Thr_kinase_AS"/>
</dbReference>
<protein>
    <recommendedName>
        <fullName evidence="5">Protein kinase domain-containing protein</fullName>
    </recommendedName>
</protein>
<feature type="region of interest" description="Disordered" evidence="4">
    <location>
        <begin position="304"/>
        <end position="326"/>
    </location>
</feature>
<dbReference type="AlphaFoldDB" id="A0AAV7ITZ5"/>
<dbReference type="PANTHER" id="PTHR44329">
    <property type="entry name" value="SERINE/THREONINE-PROTEIN KINASE TNNI3K-RELATED"/>
    <property type="match status" value="1"/>
</dbReference>
<dbReference type="InterPro" id="IPR017441">
    <property type="entry name" value="Protein_kinase_ATP_BS"/>
</dbReference>
<dbReference type="Gene3D" id="1.10.510.10">
    <property type="entry name" value="Transferase(Phosphotransferase) domain 1"/>
    <property type="match status" value="1"/>
</dbReference>
<dbReference type="PROSITE" id="PS00107">
    <property type="entry name" value="PROTEIN_KINASE_ATP"/>
    <property type="match status" value="1"/>
</dbReference>